<protein>
    <submittedName>
        <fullName evidence="1">Uncharacterized protein</fullName>
    </submittedName>
</protein>
<name>A0A918N4K6_9FLAO</name>
<reference evidence="1 2" key="1">
    <citation type="journal article" date="2014" name="Int. J. Syst. Evol. Microbiol.">
        <title>Complete genome sequence of Corynebacterium casei LMG S-19264T (=DSM 44701T), isolated from a smear-ripened cheese.</title>
        <authorList>
            <consortium name="US DOE Joint Genome Institute (JGI-PGF)"/>
            <person name="Walter F."/>
            <person name="Albersmeier A."/>
            <person name="Kalinowski J."/>
            <person name="Ruckert C."/>
        </authorList>
    </citation>
    <scope>NUCLEOTIDE SEQUENCE [LARGE SCALE GENOMIC DNA]</scope>
    <source>
        <strain evidence="1 2">KCTC 12285</strain>
    </source>
</reference>
<dbReference type="AlphaFoldDB" id="A0A918N4K6"/>
<organism evidence="1 2">
    <name type="scientific">Aquimarina muelleri</name>
    <dbReference type="NCBI Taxonomy" id="279356"/>
    <lineage>
        <taxon>Bacteria</taxon>
        <taxon>Pseudomonadati</taxon>
        <taxon>Bacteroidota</taxon>
        <taxon>Flavobacteriia</taxon>
        <taxon>Flavobacteriales</taxon>
        <taxon>Flavobacteriaceae</taxon>
        <taxon>Aquimarina</taxon>
    </lineage>
</organism>
<sequence>MVFSCVNDDDFFLDKDADKEITSTASMITVFNSLKNKDLELNESNVCFSFKYPLVLRYNNDSTIYVNDFEGLLRAIYSQDINFNLVGLRLPVEVFFQKTETSFILESEEDFVVLLKECEIQTFRDEINTLLNRCFKFDYPFLLRDKEKKETVIDDENGFKRFLENNGVEYQPDFKFPIKILVSPEFKAIKVLSYYEFYKVINNCVECPDISFQIESLSDNKYRFVPDFEIEEEDQLFLEINGEIDTQVMDDNSFEKSFSPGVYEICMKTRMPDCLGGKEFCKELIVEPICPEITFDYEEISSPYTYRFVPRVEVADKDITVSWYVNNVFVSDELLSFGYVDINLDQGSNTVCAEVKTINCPDGERSCIEVRL</sequence>
<comment type="caution">
    <text evidence="1">The sequence shown here is derived from an EMBL/GenBank/DDBJ whole genome shotgun (WGS) entry which is preliminary data.</text>
</comment>
<accession>A0A918N4K6</accession>
<dbReference type="EMBL" id="BMWS01000017">
    <property type="protein sequence ID" value="GGX23288.1"/>
    <property type="molecule type" value="Genomic_DNA"/>
</dbReference>
<evidence type="ECO:0000313" key="1">
    <source>
        <dbReference type="EMBL" id="GGX23288.1"/>
    </source>
</evidence>
<gene>
    <name evidence="1" type="ORF">GCM10007384_25620</name>
</gene>
<keyword evidence="2" id="KW-1185">Reference proteome</keyword>
<evidence type="ECO:0000313" key="2">
    <source>
        <dbReference type="Proteomes" id="UP000601108"/>
    </source>
</evidence>
<dbReference type="Proteomes" id="UP000601108">
    <property type="component" value="Unassembled WGS sequence"/>
</dbReference>
<proteinExistence type="predicted"/>